<dbReference type="InParanoid" id="A0A317XLN1"/>
<proteinExistence type="predicted"/>
<sequence length="572" mass="62678">MLASLPIELQAYILVFLPAKVLVRTLSLTNRHFHDLVEAHVQRYCLRYLGHGYHASSPEDAAVLEFEAQRPIDTVTAKHTLNFSHFAPATAQASSSKAAVPPFSWCAVFTFSNGPTSKVATDVERSRAGRGPRRGRGSSVSVGPERVRTGPYVPTTYQPFLPNVHQTDQQRFQNQRHVSSSLDFEETVRPPLSRNGSSTRGNSRSASRSRARAIAQEIASAPFPFLRHSLETANRHTMASSSSSTGWNTSQRYSTLRPSNDTTLGEGLERPLDAYDWAGPNGTDAAPSSLESSNRSTRVPRKAAAKPACYAFQLDPLDSFESLILTLTAKRTTEDPAAVLSALMRGDDPSMAGQRMRYSKTLAEGLDRVFRDWFKPKAPPSGVPNSVVTTTTLTDSASMHDPASFSTLASTFGVTNSSVRGRSNSIPPEHEPDSRLLEFDNTSCVLQIQPHASLQAISTHPALCNYSSHDYLSRPPLSAQYASIDLNDRVELTFHCEHIAINTARLLTTLERLEHDVLLSQAKTRLVHEKFPRIVAASSSSAAQTPWFPSFGPDSDQSSTFRLPLMTVAATQ</sequence>
<evidence type="ECO:0000259" key="2">
    <source>
        <dbReference type="PROSITE" id="PS50181"/>
    </source>
</evidence>
<dbReference type="SUPFAM" id="SSF81383">
    <property type="entry name" value="F-box domain"/>
    <property type="match status" value="1"/>
</dbReference>
<reference evidence="3 4" key="1">
    <citation type="journal article" date="2018" name="Mol. Biol. Evol.">
        <title>Broad Genomic Sampling Reveals a Smut Pathogenic Ancestry of the Fungal Clade Ustilaginomycotina.</title>
        <authorList>
            <person name="Kijpornyongpan T."/>
            <person name="Mondo S.J."/>
            <person name="Barry K."/>
            <person name="Sandor L."/>
            <person name="Lee J."/>
            <person name="Lipzen A."/>
            <person name="Pangilinan J."/>
            <person name="LaButti K."/>
            <person name="Hainaut M."/>
            <person name="Henrissat B."/>
            <person name="Grigoriev I.V."/>
            <person name="Spatafora J.W."/>
            <person name="Aime M.C."/>
        </authorList>
    </citation>
    <scope>NUCLEOTIDE SEQUENCE [LARGE SCALE GENOMIC DNA]</scope>
    <source>
        <strain evidence="3 4">MCA 3645</strain>
    </source>
</reference>
<feature type="compositionally biased region" description="Polar residues" evidence="1">
    <location>
        <begin position="164"/>
        <end position="182"/>
    </location>
</feature>
<organism evidence="3 4">
    <name type="scientific">Testicularia cyperi</name>
    <dbReference type="NCBI Taxonomy" id="1882483"/>
    <lineage>
        <taxon>Eukaryota</taxon>
        <taxon>Fungi</taxon>
        <taxon>Dikarya</taxon>
        <taxon>Basidiomycota</taxon>
        <taxon>Ustilaginomycotina</taxon>
        <taxon>Ustilaginomycetes</taxon>
        <taxon>Ustilaginales</taxon>
        <taxon>Anthracoideaceae</taxon>
        <taxon>Testicularia</taxon>
    </lineage>
</organism>
<dbReference type="OrthoDB" id="3364425at2759"/>
<feature type="compositionally biased region" description="Polar residues" evidence="1">
    <location>
        <begin position="235"/>
        <end position="263"/>
    </location>
</feature>
<feature type="region of interest" description="Disordered" evidence="1">
    <location>
        <begin position="234"/>
        <end position="302"/>
    </location>
</feature>
<feature type="region of interest" description="Disordered" evidence="1">
    <location>
        <begin position="120"/>
        <end position="212"/>
    </location>
</feature>
<dbReference type="AlphaFoldDB" id="A0A317XLN1"/>
<feature type="domain" description="F-box" evidence="2">
    <location>
        <begin position="1"/>
        <end position="49"/>
    </location>
</feature>
<dbReference type="InterPro" id="IPR001810">
    <property type="entry name" value="F-box_dom"/>
</dbReference>
<dbReference type="EMBL" id="KZ819199">
    <property type="protein sequence ID" value="PWY98298.1"/>
    <property type="molecule type" value="Genomic_DNA"/>
</dbReference>
<gene>
    <name evidence="3" type="ORF">BCV70DRAFT_202078</name>
</gene>
<keyword evidence="4" id="KW-1185">Reference proteome</keyword>
<evidence type="ECO:0000313" key="4">
    <source>
        <dbReference type="Proteomes" id="UP000246740"/>
    </source>
</evidence>
<dbReference type="CDD" id="cd09917">
    <property type="entry name" value="F-box_SF"/>
    <property type="match status" value="1"/>
</dbReference>
<evidence type="ECO:0000313" key="3">
    <source>
        <dbReference type="EMBL" id="PWY98298.1"/>
    </source>
</evidence>
<dbReference type="PROSITE" id="PS50181">
    <property type="entry name" value="FBOX"/>
    <property type="match status" value="1"/>
</dbReference>
<protein>
    <recommendedName>
        <fullName evidence="2">F-box domain-containing protein</fullName>
    </recommendedName>
</protein>
<accession>A0A317XLN1</accession>
<feature type="compositionally biased region" description="Low complexity" evidence="1">
    <location>
        <begin position="193"/>
        <end position="212"/>
    </location>
</feature>
<dbReference type="InterPro" id="IPR036047">
    <property type="entry name" value="F-box-like_dom_sf"/>
</dbReference>
<dbReference type="Proteomes" id="UP000246740">
    <property type="component" value="Unassembled WGS sequence"/>
</dbReference>
<name>A0A317XLN1_9BASI</name>
<evidence type="ECO:0000256" key="1">
    <source>
        <dbReference type="SAM" id="MobiDB-lite"/>
    </source>
</evidence>